<feature type="compositionally biased region" description="Low complexity" evidence="1">
    <location>
        <begin position="62"/>
        <end position="76"/>
    </location>
</feature>
<organism evidence="2 3">
    <name type="scientific">Phialocephala subalpina</name>
    <dbReference type="NCBI Taxonomy" id="576137"/>
    <lineage>
        <taxon>Eukaryota</taxon>
        <taxon>Fungi</taxon>
        <taxon>Dikarya</taxon>
        <taxon>Ascomycota</taxon>
        <taxon>Pezizomycotina</taxon>
        <taxon>Leotiomycetes</taxon>
        <taxon>Helotiales</taxon>
        <taxon>Mollisiaceae</taxon>
        <taxon>Phialocephala</taxon>
        <taxon>Phialocephala fortinii species complex</taxon>
    </lineage>
</organism>
<sequence length="1178" mass="133326">MPVPIFTSSHDSNGRASPSLSRISNNATNGNSTTTPHLPLTDDPMSATAPRHPVGLPILRRSTNNDSDTAADSNSDFSTEIHPALRGPEANRTRRSRSRRRVSFEPQIVYHSPESSNPSPIPSPDRNASSSPNTGTNGDVQEVGRIPFPGFDEIAAAIVTAQFSYDSARNAIESIPYSRQEDGTLTRTNVLEARDHLYQLNESLREILNIWGRERERMEERTSSPSQNRDRESSPNRTTNDDDSLWGDYPNRGEMDNVFTELRSDFNQVSSTFSRRSNTIGAANDAGLRLSDEEYRDNIDELGGTDRRLSEMQETVRSTLRLLRGRIENAGISGNADTNMPDRTRERRRSRGSERSSDPVLGDSTSNAPPPRSGPEDNLILSSERTQAPIEILVPGPRSPIVDQIRQLPGYEDTLRPRANAASTQQDNIDEAARAIREIAPGPENRRPQNPTPNRARGDESVNLDERIERLARGPPRRYNVARAVSSTVDDGTRDGPNIASQDTDSEFDFSDEAHERISRRAREFLSSRDETRDWIDLLDDEIERMARHELEQQRVAREARSNAEQTTDIVENSGEIDETTRHATSHVPDQDLPSENSSGANTSASSTGATAGSAGEASLTSSTIKAVEPSPRRQQMWRQMAADMERHSRRRERELEQDRGYSKWMPESSPERRRNRRPSPSSSFSSMPSLDGFPRSRSGGSRTRAWSPASVIGWNPPRERSPGPSVRERRRERRRADLEARNARRNNPRTTGAPFPRPADGQPDLLEDFLRRVLASNPPSATERNTTRGYFAEISTTTEQQRTTYSFASGSSLSLEIEEDFYRERAALRARQSAIESGVNVVSQLLSKATNEGLDLRDARALLFQWTSYYEESVQQYPNIPNMLPPAALAFWVALRRGWGDWRLSNGEDEDHFRRIRHLLVRLSPLSPEEQAVFEIMIEEEQTPLRRIAKLYRNWAMFAPSIDDNSRQTSEQHLSRNQLRMDRLSRLIREERVINSVWIEDGISSTASSCIPDDERFNEQRRRRTLRRTFHRPLHEVPDAGETYLRFLLTVLVGSVHHQAGTAWTGRRFDEGTPSTLWMGETTLDSWVDDYLVRNYQLRYSLADRWPDSSTNVAEEYNVQLGHLTTAVPEIEATLLRTVIRIAVADGMSIREAAGFLFYWTTLRQRDASVACTDWRE</sequence>
<keyword evidence="3" id="KW-1185">Reference proteome</keyword>
<protein>
    <submittedName>
        <fullName evidence="2">Uncharacterized protein</fullName>
    </submittedName>
</protein>
<feature type="compositionally biased region" description="Basic and acidic residues" evidence="1">
    <location>
        <begin position="718"/>
        <end position="743"/>
    </location>
</feature>
<accession>A0A1L7WPJ6</accession>
<evidence type="ECO:0000313" key="2">
    <source>
        <dbReference type="EMBL" id="CZR54689.1"/>
    </source>
</evidence>
<dbReference type="Proteomes" id="UP000184330">
    <property type="component" value="Unassembled WGS sequence"/>
</dbReference>
<feature type="region of interest" description="Disordered" evidence="1">
    <location>
        <begin position="439"/>
        <end position="460"/>
    </location>
</feature>
<feature type="compositionally biased region" description="Low complexity" evidence="1">
    <location>
        <begin position="679"/>
        <end position="690"/>
    </location>
</feature>
<feature type="compositionally biased region" description="Basic and acidic residues" evidence="1">
    <location>
        <begin position="340"/>
        <end position="357"/>
    </location>
</feature>
<feature type="compositionally biased region" description="Basic and acidic residues" evidence="1">
    <location>
        <begin position="218"/>
        <end position="234"/>
    </location>
</feature>
<dbReference type="OrthoDB" id="3564978at2759"/>
<reference evidence="2 3" key="1">
    <citation type="submission" date="2016-03" db="EMBL/GenBank/DDBJ databases">
        <authorList>
            <person name="Ploux O."/>
        </authorList>
    </citation>
    <scope>NUCLEOTIDE SEQUENCE [LARGE SCALE GENOMIC DNA]</scope>
    <source>
        <strain evidence="2 3">UAMH 11012</strain>
    </source>
</reference>
<evidence type="ECO:0000256" key="1">
    <source>
        <dbReference type="SAM" id="MobiDB-lite"/>
    </source>
</evidence>
<feature type="compositionally biased region" description="Low complexity" evidence="1">
    <location>
        <begin position="595"/>
        <end position="624"/>
    </location>
</feature>
<feature type="compositionally biased region" description="Polar residues" evidence="1">
    <location>
        <begin position="1"/>
        <end position="23"/>
    </location>
</feature>
<feature type="compositionally biased region" description="Low complexity" evidence="1">
    <location>
        <begin position="24"/>
        <end position="44"/>
    </location>
</feature>
<feature type="region of interest" description="Disordered" evidence="1">
    <location>
        <begin position="1"/>
        <end position="145"/>
    </location>
</feature>
<name>A0A1L7WPJ6_9HELO</name>
<gene>
    <name evidence="2" type="ORF">PAC_04573</name>
</gene>
<proteinExistence type="predicted"/>
<feature type="compositionally biased region" description="Basic and acidic residues" evidence="1">
    <location>
        <begin position="644"/>
        <end position="662"/>
    </location>
</feature>
<feature type="region of interest" description="Disordered" evidence="1">
    <location>
        <begin position="331"/>
        <end position="379"/>
    </location>
</feature>
<evidence type="ECO:0000313" key="3">
    <source>
        <dbReference type="Proteomes" id="UP000184330"/>
    </source>
</evidence>
<dbReference type="EMBL" id="FJOG01000005">
    <property type="protein sequence ID" value="CZR54689.1"/>
    <property type="molecule type" value="Genomic_DNA"/>
</dbReference>
<feature type="region of interest" description="Disordered" evidence="1">
    <location>
        <begin position="486"/>
        <end position="512"/>
    </location>
</feature>
<feature type="region of interest" description="Disordered" evidence="1">
    <location>
        <begin position="554"/>
        <end position="764"/>
    </location>
</feature>
<feature type="compositionally biased region" description="Polar residues" evidence="1">
    <location>
        <begin position="126"/>
        <end position="139"/>
    </location>
</feature>
<dbReference type="AlphaFoldDB" id="A0A1L7WPJ6"/>
<feature type="region of interest" description="Disordered" evidence="1">
    <location>
        <begin position="218"/>
        <end position="252"/>
    </location>
</feature>